<comment type="caution">
    <text evidence="2">The sequence shown here is derived from an EMBL/GenBank/DDBJ whole genome shotgun (WGS) entry which is preliminary data.</text>
</comment>
<proteinExistence type="predicted"/>
<evidence type="ECO:0000256" key="1">
    <source>
        <dbReference type="SAM" id="MobiDB-lite"/>
    </source>
</evidence>
<protein>
    <submittedName>
        <fullName evidence="2">18132_t:CDS:1</fullName>
    </submittedName>
</protein>
<dbReference type="Proteomes" id="UP000789405">
    <property type="component" value="Unassembled WGS sequence"/>
</dbReference>
<dbReference type="AlphaFoldDB" id="A0A9N9JGJ5"/>
<gene>
    <name evidence="2" type="ORF">DERYTH_LOCUS19688</name>
</gene>
<evidence type="ECO:0000313" key="2">
    <source>
        <dbReference type="EMBL" id="CAG8781337.1"/>
    </source>
</evidence>
<organism evidence="2 3">
    <name type="scientific">Dentiscutata erythropus</name>
    <dbReference type="NCBI Taxonomy" id="1348616"/>
    <lineage>
        <taxon>Eukaryota</taxon>
        <taxon>Fungi</taxon>
        <taxon>Fungi incertae sedis</taxon>
        <taxon>Mucoromycota</taxon>
        <taxon>Glomeromycotina</taxon>
        <taxon>Glomeromycetes</taxon>
        <taxon>Diversisporales</taxon>
        <taxon>Gigasporaceae</taxon>
        <taxon>Dentiscutata</taxon>
    </lineage>
</organism>
<sequence>METSIAELKKAIQTLIDNRHTPNQHRASYNMTLNRRGENRGS</sequence>
<keyword evidence="3" id="KW-1185">Reference proteome</keyword>
<feature type="region of interest" description="Disordered" evidence="1">
    <location>
        <begin position="17"/>
        <end position="42"/>
    </location>
</feature>
<reference evidence="2" key="1">
    <citation type="submission" date="2021-06" db="EMBL/GenBank/DDBJ databases">
        <authorList>
            <person name="Kallberg Y."/>
            <person name="Tangrot J."/>
            <person name="Rosling A."/>
        </authorList>
    </citation>
    <scope>NUCLEOTIDE SEQUENCE</scope>
    <source>
        <strain evidence="2">MA453B</strain>
    </source>
</reference>
<dbReference type="EMBL" id="CAJVPY010021962">
    <property type="protein sequence ID" value="CAG8781337.1"/>
    <property type="molecule type" value="Genomic_DNA"/>
</dbReference>
<name>A0A9N9JGJ5_9GLOM</name>
<evidence type="ECO:0000313" key="3">
    <source>
        <dbReference type="Proteomes" id="UP000789405"/>
    </source>
</evidence>
<feature type="non-terminal residue" evidence="2">
    <location>
        <position position="42"/>
    </location>
</feature>
<feature type="compositionally biased region" description="Polar residues" evidence="1">
    <location>
        <begin position="24"/>
        <end position="33"/>
    </location>
</feature>
<accession>A0A9N9JGJ5</accession>